<evidence type="ECO:0000256" key="1">
    <source>
        <dbReference type="ARBA" id="ARBA00007628"/>
    </source>
</evidence>
<name>A0A1I7WQS6_HETBA</name>
<accession>A0A1I7WQS6</accession>
<dbReference type="PANTHER" id="PTHR10328">
    <property type="entry name" value="PROTEIN MAX MYC-ASSOCIATED FACTOR X"/>
    <property type="match status" value="1"/>
</dbReference>
<evidence type="ECO:0000313" key="8">
    <source>
        <dbReference type="WBParaSite" id="Hba_07535"/>
    </source>
</evidence>
<evidence type="ECO:0000256" key="3">
    <source>
        <dbReference type="ARBA" id="ARBA00023242"/>
    </source>
</evidence>
<dbReference type="GO" id="GO:0045944">
    <property type="term" value="P:positive regulation of transcription by RNA polymerase II"/>
    <property type="evidence" value="ECO:0007669"/>
    <property type="project" value="TreeGrafter"/>
</dbReference>
<dbReference type="GO" id="GO:0090575">
    <property type="term" value="C:RNA polymerase II transcription regulator complex"/>
    <property type="evidence" value="ECO:0007669"/>
    <property type="project" value="TreeGrafter"/>
</dbReference>
<keyword evidence="3" id="KW-0539">Nucleus</keyword>
<comment type="similarity">
    <text evidence="1">Belongs to the MAX family.</text>
</comment>
<sequence length="283" mass="32354">MGRRRASVASEEVSEMSPTGSDSSIYSDKKKQTHLRCERQRREAINNGYLELKELIPQTPSAMGCKTTNAAILFRACEHMSQLTGEVEAGEKELQQLAAQVSALEMIAAQYETMTAETPSTNSSSLQAQMVRLKHDCFGSFLEQVDFSSYATITRTLLTWVEQLAAHNEQFKPYLKSVIQLNVGTNICKYYGTHYLHRVQHIGFILQYRFTLVRTRTEYSIEYAVFGGSSYSNYFREPFFFALSYCTRYIFRFQLQHGAKKGSFLDLVSKELQTVFLLLLIII</sequence>
<dbReference type="Proteomes" id="UP000095283">
    <property type="component" value="Unplaced"/>
</dbReference>
<organism evidence="7 8">
    <name type="scientific">Heterorhabditis bacteriophora</name>
    <name type="common">Entomopathogenic nematode worm</name>
    <dbReference type="NCBI Taxonomy" id="37862"/>
    <lineage>
        <taxon>Eukaryota</taxon>
        <taxon>Metazoa</taxon>
        <taxon>Ecdysozoa</taxon>
        <taxon>Nematoda</taxon>
        <taxon>Chromadorea</taxon>
        <taxon>Rhabditida</taxon>
        <taxon>Rhabditina</taxon>
        <taxon>Rhabditomorpha</taxon>
        <taxon>Strongyloidea</taxon>
        <taxon>Heterorhabditidae</taxon>
        <taxon>Heterorhabditis</taxon>
    </lineage>
</organism>
<keyword evidence="4" id="KW-0175">Coiled coil</keyword>
<reference evidence="8" key="1">
    <citation type="submission" date="2016-11" db="UniProtKB">
        <authorList>
            <consortium name="WormBaseParasite"/>
        </authorList>
    </citation>
    <scope>IDENTIFICATION</scope>
</reference>
<dbReference type="GO" id="GO:0003700">
    <property type="term" value="F:DNA-binding transcription factor activity"/>
    <property type="evidence" value="ECO:0007669"/>
    <property type="project" value="TreeGrafter"/>
</dbReference>
<dbReference type="GO" id="GO:0046983">
    <property type="term" value="F:protein dimerization activity"/>
    <property type="evidence" value="ECO:0007669"/>
    <property type="project" value="InterPro"/>
</dbReference>
<dbReference type="SMART" id="SM00353">
    <property type="entry name" value="HLH"/>
    <property type="match status" value="1"/>
</dbReference>
<evidence type="ECO:0000259" key="6">
    <source>
        <dbReference type="PROSITE" id="PS50888"/>
    </source>
</evidence>
<dbReference type="PROSITE" id="PS50888">
    <property type="entry name" value="BHLH"/>
    <property type="match status" value="1"/>
</dbReference>
<dbReference type="GO" id="GO:0003677">
    <property type="term" value="F:DNA binding"/>
    <property type="evidence" value="ECO:0007669"/>
    <property type="project" value="UniProtKB-KW"/>
</dbReference>
<keyword evidence="7" id="KW-1185">Reference proteome</keyword>
<dbReference type="InterPro" id="IPR036638">
    <property type="entry name" value="HLH_DNA-bd_sf"/>
</dbReference>
<dbReference type="FunFam" id="4.10.280.10:FF:000136">
    <property type="entry name" value="CBN-MXL-2 protein"/>
    <property type="match status" value="1"/>
</dbReference>
<dbReference type="Gene3D" id="4.10.280.10">
    <property type="entry name" value="Helix-loop-helix DNA-binding domain"/>
    <property type="match status" value="1"/>
</dbReference>
<protein>
    <submittedName>
        <fullName evidence="8">BHLH domain-containing protein</fullName>
    </submittedName>
</protein>
<dbReference type="Pfam" id="PF00010">
    <property type="entry name" value="HLH"/>
    <property type="match status" value="1"/>
</dbReference>
<feature type="compositionally biased region" description="Basic and acidic residues" evidence="5">
    <location>
        <begin position="27"/>
        <end position="36"/>
    </location>
</feature>
<feature type="region of interest" description="Disordered" evidence="5">
    <location>
        <begin position="1"/>
        <end position="36"/>
    </location>
</feature>
<evidence type="ECO:0000256" key="2">
    <source>
        <dbReference type="ARBA" id="ARBA00023125"/>
    </source>
</evidence>
<evidence type="ECO:0000256" key="4">
    <source>
        <dbReference type="SAM" id="Coils"/>
    </source>
</evidence>
<feature type="coiled-coil region" evidence="4">
    <location>
        <begin position="80"/>
        <end position="114"/>
    </location>
</feature>
<keyword evidence="2" id="KW-0238">DNA-binding</keyword>
<proteinExistence type="inferred from homology"/>
<dbReference type="AlphaFoldDB" id="A0A1I7WQS6"/>
<feature type="domain" description="BHLH" evidence="6">
    <location>
        <begin position="29"/>
        <end position="83"/>
    </location>
</feature>
<dbReference type="PANTHER" id="PTHR10328:SF11">
    <property type="entry name" value="MAX-LIKE PROTEIN X"/>
    <property type="match status" value="1"/>
</dbReference>
<feature type="compositionally biased region" description="Polar residues" evidence="5">
    <location>
        <begin position="16"/>
        <end position="26"/>
    </location>
</feature>
<dbReference type="SUPFAM" id="SSF47459">
    <property type="entry name" value="HLH, helix-loop-helix DNA-binding domain"/>
    <property type="match status" value="1"/>
</dbReference>
<evidence type="ECO:0000313" key="7">
    <source>
        <dbReference type="Proteomes" id="UP000095283"/>
    </source>
</evidence>
<dbReference type="WBParaSite" id="Hba_07535">
    <property type="protein sequence ID" value="Hba_07535"/>
    <property type="gene ID" value="Hba_07535"/>
</dbReference>
<dbReference type="InterPro" id="IPR011598">
    <property type="entry name" value="bHLH_dom"/>
</dbReference>
<evidence type="ECO:0000256" key="5">
    <source>
        <dbReference type="SAM" id="MobiDB-lite"/>
    </source>
</evidence>